<dbReference type="InterPro" id="IPR031778">
    <property type="entry name" value="Sortilin_N"/>
</dbReference>
<evidence type="ECO:0000259" key="2">
    <source>
        <dbReference type="Pfam" id="PF15902"/>
    </source>
</evidence>
<evidence type="ECO:0000256" key="1">
    <source>
        <dbReference type="ARBA" id="ARBA00022737"/>
    </source>
</evidence>
<dbReference type="PANTHER" id="PTHR43739:SF5">
    <property type="entry name" value="EXO-ALPHA-SIALIDASE"/>
    <property type="match status" value="1"/>
</dbReference>
<keyword evidence="1" id="KW-0677">Repeat</keyword>
<sequence>MTKRVGWWIGWIGIAALSAQGGVIWEEDFESALIGARSTLNSDLPGTAIASKNGQVLEVVPAPANWIGHSGQVAEISTVGNQYEAIVAKNMPITFPAAPTNTTYTLSFDLYIPATLAKDIGDIQPRFSFNGSTDAGSTDASQVEKDAGIYNVEYTGQIRDLITTISQCDGAAPFIGFDQGASAVTGIAYIDNISFELDGVVIPPPSANWDFSDLRSREMESTPLVKWQHFGPGMSGYIDSFWINNGDPNAMYDALDMGNGHVTLNRGAYWTSYRGVDGTGGDPGGVTSVDFSYQDPNFGLMTGKNMTYSTTDRGRSWDRLVDTHPEAGNSQMHSVIAVDPGNDDNWYIGAGQSMNIKGCHYNQNGITNSGNFSAGFIMYSKNRGRTWTEVSTPFPSDSSFSRIIADPRDSNLVYASCQHGVYKSTDGGVSWDKVAGNGLPYNQPRDMGFYYNEEADEFLLYIIEITHYDIVGSDIVTSGGVYRSADGGTNWENMTGDLAIDLPRVNSWGYREKYYRAVSFWLEMDQTLFKNTYNLPTNTFSQFHQMAVDPTNKDRVYLVHNFKHDFSFPPGNIWMTENGGTNWFAAAREGTYWKNETDKSYWQSRAVQPLGINTKFAHVEKEHNEADNTGSGPRFVRCNQLGEIYTCFAQQMMRSVDNGATWNQIDDDETEEGSGHWVGRGNSNLPGETFCLDTRTPGIYLWGSGEHGLWRNTDDGDKVYPGAIAVEQLTGQSHVQYDSLSMSSIAVHPTDNQKIYTLQFRQGNRGALRYSPDNGASWQTLSTPVNFPGSNDVIFQHSLLIDHEDPNNMYFCIPLSEWQRWSGDSVSNGRQVTGEPDYFGQGIYKSTNGGIDWNMITNGIPADSSVYRMAMDPIDPEIIYAALNETHERNPGGLFKTTDGGANWTRVNLPGNVVSVNQVQVHKTTRDIYIACGAWTDHGETGGGFVSRDGGESWELLFDMPYLRHFSASLADPDVMVANVDKAQSIGSRNPGAYVSIDGGTKWFKINYHHGQPEGIRKIEADPHNRDVLWMSLHGTGFFRADISGLRTGNEPSFFWDWMEDYGESDIAGDRDGDQFNNYSEFIADTDPGDENDYFKFEFVSNQGTGGQILFDSTLNRTYSVEYAEDLTGVWSVLTNGISGTGGSIELYDTSDKTNRFYKIKVELE</sequence>
<keyword evidence="4" id="KW-1185">Reference proteome</keyword>
<protein>
    <recommendedName>
        <fullName evidence="2">Sortilin N-terminal domain-containing protein</fullName>
    </recommendedName>
</protein>
<dbReference type="SUPFAM" id="SSF110296">
    <property type="entry name" value="Oligoxyloglucan reducing end-specific cellobiohydrolase"/>
    <property type="match status" value="2"/>
</dbReference>
<feature type="domain" description="Sortilin N-terminal" evidence="2">
    <location>
        <begin position="843"/>
        <end position="966"/>
    </location>
</feature>
<dbReference type="EMBL" id="JARVCO010000008">
    <property type="protein sequence ID" value="MDZ8118462.1"/>
    <property type="molecule type" value="Genomic_DNA"/>
</dbReference>
<reference evidence="3 4" key="1">
    <citation type="journal article" date="2024" name="Appl. Environ. Microbiol.">
        <title>Pontiella agarivorans sp. nov., a novel marine anaerobic bacterium capable of degrading macroalgal polysaccharides and fixing nitrogen.</title>
        <authorList>
            <person name="Liu N."/>
            <person name="Kivenson V."/>
            <person name="Peng X."/>
            <person name="Cui Z."/>
            <person name="Lankiewicz T.S."/>
            <person name="Gosselin K.M."/>
            <person name="English C.J."/>
            <person name="Blair E.M."/>
            <person name="O'Malley M.A."/>
            <person name="Valentine D.L."/>
        </authorList>
    </citation>
    <scope>NUCLEOTIDE SEQUENCE [LARGE SCALE GENOMIC DNA]</scope>
    <source>
        <strain evidence="3 4">NLcol2</strain>
    </source>
</reference>
<gene>
    <name evidence="3" type="ORF">P9H32_07435</name>
</gene>
<evidence type="ECO:0000313" key="3">
    <source>
        <dbReference type="EMBL" id="MDZ8118462.1"/>
    </source>
</evidence>
<accession>A0ABU5MWC3</accession>
<dbReference type="Gene3D" id="2.130.10.10">
    <property type="entry name" value="YVTN repeat-like/Quinoprotein amine dehydrogenase"/>
    <property type="match status" value="4"/>
</dbReference>
<dbReference type="CDD" id="cd15482">
    <property type="entry name" value="Sialidase_non-viral"/>
    <property type="match status" value="2"/>
</dbReference>
<dbReference type="Proteomes" id="UP001290861">
    <property type="component" value="Unassembled WGS sequence"/>
</dbReference>
<organism evidence="3 4">
    <name type="scientific">Pontiella agarivorans</name>
    <dbReference type="NCBI Taxonomy" id="3038953"/>
    <lineage>
        <taxon>Bacteria</taxon>
        <taxon>Pseudomonadati</taxon>
        <taxon>Kiritimatiellota</taxon>
        <taxon>Kiritimatiellia</taxon>
        <taxon>Kiritimatiellales</taxon>
        <taxon>Pontiellaceae</taxon>
        <taxon>Pontiella</taxon>
    </lineage>
</organism>
<dbReference type="Pfam" id="PF15902">
    <property type="entry name" value="Sortilin-Vps10"/>
    <property type="match status" value="1"/>
</dbReference>
<name>A0ABU5MWC3_9BACT</name>
<dbReference type="InterPro" id="IPR052025">
    <property type="entry name" value="Xyloglucanase_GH74"/>
</dbReference>
<dbReference type="RefSeq" id="WP_322608262.1">
    <property type="nucleotide sequence ID" value="NZ_JARVCO010000008.1"/>
</dbReference>
<comment type="caution">
    <text evidence="3">The sequence shown here is derived from an EMBL/GenBank/DDBJ whole genome shotgun (WGS) entry which is preliminary data.</text>
</comment>
<evidence type="ECO:0000313" key="4">
    <source>
        <dbReference type="Proteomes" id="UP001290861"/>
    </source>
</evidence>
<proteinExistence type="predicted"/>
<dbReference type="InterPro" id="IPR015943">
    <property type="entry name" value="WD40/YVTN_repeat-like_dom_sf"/>
</dbReference>
<dbReference type="PANTHER" id="PTHR43739">
    <property type="entry name" value="XYLOGLUCANASE (EUROFUNG)"/>
    <property type="match status" value="1"/>
</dbReference>